<feature type="region of interest" description="Disordered" evidence="1">
    <location>
        <begin position="50"/>
        <end position="74"/>
    </location>
</feature>
<name>A0A084VBT3_ANOSI</name>
<accession>A0A084VBT3</accession>
<evidence type="ECO:0000313" key="4">
    <source>
        <dbReference type="Proteomes" id="UP000030765"/>
    </source>
</evidence>
<evidence type="ECO:0000313" key="3">
    <source>
        <dbReference type="EnsemblMetazoa" id="ASIC002121-PA"/>
    </source>
</evidence>
<dbReference type="EnsemblMetazoa" id="ASIC002121-RA">
    <property type="protein sequence ID" value="ASIC002121-PA"/>
    <property type="gene ID" value="ASIC002121"/>
</dbReference>
<keyword evidence="4" id="KW-1185">Reference proteome</keyword>
<dbReference type="Proteomes" id="UP000030765">
    <property type="component" value="Unassembled WGS sequence"/>
</dbReference>
<reference evidence="2 4" key="1">
    <citation type="journal article" date="2014" name="BMC Genomics">
        <title>Genome sequence of Anopheles sinensis provides insight into genetics basis of mosquito competence for malaria parasites.</title>
        <authorList>
            <person name="Zhou D."/>
            <person name="Zhang D."/>
            <person name="Ding G."/>
            <person name="Shi L."/>
            <person name="Hou Q."/>
            <person name="Ye Y."/>
            <person name="Xu Y."/>
            <person name="Zhou H."/>
            <person name="Xiong C."/>
            <person name="Li S."/>
            <person name="Yu J."/>
            <person name="Hong S."/>
            <person name="Yu X."/>
            <person name="Zou P."/>
            <person name="Chen C."/>
            <person name="Chang X."/>
            <person name="Wang W."/>
            <person name="Lv Y."/>
            <person name="Sun Y."/>
            <person name="Ma L."/>
            <person name="Shen B."/>
            <person name="Zhu C."/>
        </authorList>
    </citation>
    <scope>NUCLEOTIDE SEQUENCE [LARGE SCALE GENOMIC DNA]</scope>
</reference>
<sequence length="134" mass="14408">MTAINQSAGLSFALRVRECNRGTDQVHRSVQITEAEMRPGLALIDRSSLRCEPHSKHSNPTGSIDPSIGAPRSPRAVIDKSCRTAYAIVPPANGKPATTIVIFPGFWFLFAIKNDSNERSQTSSPSSNMGGALN</sequence>
<proteinExistence type="predicted"/>
<dbReference type="VEuPathDB" id="VectorBase:ASIC002121"/>
<organism evidence="2">
    <name type="scientific">Anopheles sinensis</name>
    <name type="common">Mosquito</name>
    <dbReference type="NCBI Taxonomy" id="74873"/>
    <lineage>
        <taxon>Eukaryota</taxon>
        <taxon>Metazoa</taxon>
        <taxon>Ecdysozoa</taxon>
        <taxon>Arthropoda</taxon>
        <taxon>Hexapoda</taxon>
        <taxon>Insecta</taxon>
        <taxon>Pterygota</taxon>
        <taxon>Neoptera</taxon>
        <taxon>Endopterygota</taxon>
        <taxon>Diptera</taxon>
        <taxon>Nematocera</taxon>
        <taxon>Culicoidea</taxon>
        <taxon>Culicidae</taxon>
        <taxon>Anophelinae</taxon>
        <taxon>Anopheles</taxon>
    </lineage>
</organism>
<reference evidence="3" key="2">
    <citation type="submission" date="2020-05" db="UniProtKB">
        <authorList>
            <consortium name="EnsemblMetazoa"/>
        </authorList>
    </citation>
    <scope>IDENTIFICATION</scope>
</reference>
<dbReference type="AlphaFoldDB" id="A0A084VBT3"/>
<protein>
    <submittedName>
        <fullName evidence="2 3">Uncharacterized protein</fullName>
    </submittedName>
</protein>
<evidence type="ECO:0000256" key="1">
    <source>
        <dbReference type="SAM" id="MobiDB-lite"/>
    </source>
</evidence>
<dbReference type="EMBL" id="ATLV01009458">
    <property type="status" value="NOT_ANNOTATED_CDS"/>
    <property type="molecule type" value="Genomic_DNA"/>
</dbReference>
<dbReference type="EMBL" id="KE524531">
    <property type="protein sequence ID" value="KFB35427.1"/>
    <property type="molecule type" value="Genomic_DNA"/>
</dbReference>
<evidence type="ECO:0000313" key="2">
    <source>
        <dbReference type="EMBL" id="KFB35427.1"/>
    </source>
</evidence>
<gene>
    <name evidence="2" type="ORF">ZHAS_00002121</name>
</gene>